<reference evidence="1 2" key="2">
    <citation type="journal article" date="2022" name="Mol. Ecol. Resour.">
        <title>The genomes of chicory, endive, great burdock and yacon provide insights into Asteraceae paleo-polyploidization history and plant inulin production.</title>
        <authorList>
            <person name="Fan W."/>
            <person name="Wang S."/>
            <person name="Wang H."/>
            <person name="Wang A."/>
            <person name="Jiang F."/>
            <person name="Liu H."/>
            <person name="Zhao H."/>
            <person name="Xu D."/>
            <person name="Zhang Y."/>
        </authorList>
    </citation>
    <scope>NUCLEOTIDE SEQUENCE [LARGE SCALE GENOMIC DNA]</scope>
    <source>
        <strain evidence="2">cv. Yunnan</strain>
        <tissue evidence="1">Leaves</tissue>
    </source>
</reference>
<organism evidence="1 2">
    <name type="scientific">Smallanthus sonchifolius</name>
    <dbReference type="NCBI Taxonomy" id="185202"/>
    <lineage>
        <taxon>Eukaryota</taxon>
        <taxon>Viridiplantae</taxon>
        <taxon>Streptophyta</taxon>
        <taxon>Embryophyta</taxon>
        <taxon>Tracheophyta</taxon>
        <taxon>Spermatophyta</taxon>
        <taxon>Magnoliopsida</taxon>
        <taxon>eudicotyledons</taxon>
        <taxon>Gunneridae</taxon>
        <taxon>Pentapetalae</taxon>
        <taxon>asterids</taxon>
        <taxon>campanulids</taxon>
        <taxon>Asterales</taxon>
        <taxon>Asteraceae</taxon>
        <taxon>Asteroideae</taxon>
        <taxon>Heliantheae alliance</taxon>
        <taxon>Millerieae</taxon>
        <taxon>Smallanthus</taxon>
    </lineage>
</organism>
<dbReference type="Proteomes" id="UP001056120">
    <property type="component" value="Linkage Group LG15"/>
</dbReference>
<sequence>MGKNLKQVAASCPPPTPPLLYCSPADCRSPAHSIASLHGSSTGESRAQPNGIEVEVNFPQFTGVSAAAHKAVVYRSAYRYFKQIYRIE</sequence>
<reference evidence="2" key="1">
    <citation type="journal article" date="2022" name="Mol. Ecol. Resour.">
        <title>The genomes of chicory, endive, great burdock and yacon provide insights into Asteraceae palaeo-polyploidization history and plant inulin production.</title>
        <authorList>
            <person name="Fan W."/>
            <person name="Wang S."/>
            <person name="Wang H."/>
            <person name="Wang A."/>
            <person name="Jiang F."/>
            <person name="Liu H."/>
            <person name="Zhao H."/>
            <person name="Xu D."/>
            <person name="Zhang Y."/>
        </authorList>
    </citation>
    <scope>NUCLEOTIDE SEQUENCE [LARGE SCALE GENOMIC DNA]</scope>
    <source>
        <strain evidence="2">cv. Yunnan</strain>
    </source>
</reference>
<proteinExistence type="predicted"/>
<evidence type="ECO:0000313" key="1">
    <source>
        <dbReference type="EMBL" id="KAI3776108.1"/>
    </source>
</evidence>
<comment type="caution">
    <text evidence="1">The sequence shown here is derived from an EMBL/GenBank/DDBJ whole genome shotgun (WGS) entry which is preliminary data.</text>
</comment>
<gene>
    <name evidence="1" type="ORF">L1987_45871</name>
</gene>
<accession>A0ACB9FY24</accession>
<protein>
    <submittedName>
        <fullName evidence="1">Uncharacterized protein</fullName>
    </submittedName>
</protein>
<evidence type="ECO:0000313" key="2">
    <source>
        <dbReference type="Proteomes" id="UP001056120"/>
    </source>
</evidence>
<dbReference type="EMBL" id="CM042032">
    <property type="protein sequence ID" value="KAI3776108.1"/>
    <property type="molecule type" value="Genomic_DNA"/>
</dbReference>
<keyword evidence="2" id="KW-1185">Reference proteome</keyword>
<name>A0ACB9FY24_9ASTR</name>